<dbReference type="InterPro" id="IPR029044">
    <property type="entry name" value="Nucleotide-diphossugar_trans"/>
</dbReference>
<evidence type="ECO:0000256" key="1">
    <source>
        <dbReference type="ARBA" id="ARBA00022679"/>
    </source>
</evidence>
<keyword evidence="5" id="KW-1185">Reference proteome</keyword>
<dbReference type="InterPro" id="IPR005835">
    <property type="entry name" value="NTP_transferase_dom"/>
</dbReference>
<dbReference type="PANTHER" id="PTHR43584">
    <property type="entry name" value="NUCLEOTIDYL TRANSFERASE"/>
    <property type="match status" value="1"/>
</dbReference>
<accession>A0A1C3RE76</accession>
<proteinExistence type="predicted"/>
<dbReference type="EMBL" id="FLYE01000003">
    <property type="protein sequence ID" value="SCA55600.1"/>
    <property type="molecule type" value="Genomic_DNA"/>
</dbReference>
<name>A0A1C3RE76_9PROT</name>
<evidence type="ECO:0000313" key="4">
    <source>
        <dbReference type="EMBL" id="SCA55600.1"/>
    </source>
</evidence>
<dbReference type="AlphaFoldDB" id="A0A1C3RE76"/>
<keyword evidence="1 4" id="KW-0808">Transferase</keyword>
<protein>
    <submittedName>
        <fullName evidence="4">Putative Nucleotidyl transferase family protein Mannose-1-phosphate guanyltransferase</fullName>
        <ecNumber evidence="4">2.7.7.13</ecNumber>
    </submittedName>
</protein>
<reference evidence="4 5" key="1">
    <citation type="submission" date="2016-07" db="EMBL/GenBank/DDBJ databases">
        <authorList>
            <person name="Lefevre C.T."/>
        </authorList>
    </citation>
    <scope>NUCLEOTIDE SEQUENCE [LARGE SCALE GENOMIC DNA]</scope>
    <source>
        <strain evidence="4">PR1</strain>
    </source>
</reference>
<keyword evidence="2 4" id="KW-0548">Nucleotidyltransferase</keyword>
<dbReference type="Gene3D" id="3.90.550.10">
    <property type="entry name" value="Spore Coat Polysaccharide Biosynthesis Protein SpsA, Chain A"/>
    <property type="match status" value="1"/>
</dbReference>
<evidence type="ECO:0000256" key="2">
    <source>
        <dbReference type="ARBA" id="ARBA00022695"/>
    </source>
</evidence>
<feature type="domain" description="Nucleotidyl transferase" evidence="3">
    <location>
        <begin position="8"/>
        <end position="149"/>
    </location>
</feature>
<dbReference type="PANTHER" id="PTHR43584:SF8">
    <property type="entry name" value="N-ACETYLMURAMATE ALPHA-1-PHOSPHATE URIDYLYLTRANSFERASE"/>
    <property type="match status" value="1"/>
</dbReference>
<dbReference type="Pfam" id="PF00483">
    <property type="entry name" value="NTP_transferase"/>
    <property type="match status" value="1"/>
</dbReference>
<evidence type="ECO:0000313" key="5">
    <source>
        <dbReference type="Proteomes" id="UP000231658"/>
    </source>
</evidence>
<dbReference type="GO" id="GO:0004475">
    <property type="term" value="F:mannose-1-phosphate guanylyltransferase (GTP) activity"/>
    <property type="evidence" value="ECO:0007669"/>
    <property type="project" value="UniProtKB-EC"/>
</dbReference>
<dbReference type="OrthoDB" id="9788272at2"/>
<dbReference type="EC" id="2.7.7.13" evidence="4"/>
<dbReference type="STRING" id="1867952.MTBPR1_110039"/>
<evidence type="ECO:0000259" key="3">
    <source>
        <dbReference type="Pfam" id="PF00483"/>
    </source>
</evidence>
<dbReference type="Proteomes" id="UP000231658">
    <property type="component" value="Unassembled WGS sequence"/>
</dbReference>
<dbReference type="CDD" id="cd06422">
    <property type="entry name" value="NTP_transferase_like_1"/>
    <property type="match status" value="1"/>
</dbReference>
<dbReference type="SUPFAM" id="SSF53448">
    <property type="entry name" value="Nucleotide-diphospho-sugar transferases"/>
    <property type="match status" value="1"/>
</dbReference>
<organism evidence="4 5">
    <name type="scientific">Candidatus Terasakiella magnetica</name>
    <dbReference type="NCBI Taxonomy" id="1867952"/>
    <lineage>
        <taxon>Bacteria</taxon>
        <taxon>Pseudomonadati</taxon>
        <taxon>Pseudomonadota</taxon>
        <taxon>Alphaproteobacteria</taxon>
        <taxon>Rhodospirillales</taxon>
        <taxon>Terasakiellaceae</taxon>
        <taxon>Terasakiella</taxon>
    </lineage>
</organism>
<sequence>MSDAITFGMVLAAGLGTRMRPLTLYTPKPLIKVAGRTMADRALDRFLEAGVQNAVLNISYLGDQIAKHFEERSDLAISLSEEDEPLETGGGVQKALPLLKGDAFFVMNGDAILLNGPTPALERLAAKWAREDEIDVLLLLLPSHKATGYEGQGDFTLSSDGIPAFRGELDTAPYVFSGTQVLSRRVFEGREMGKWSLREVYEQAIAQGRVKAIVHDGDWLHVGTPEGLDVAEDYFAKRESVDG</sequence>
<dbReference type="RefSeq" id="WP_069186320.1">
    <property type="nucleotide sequence ID" value="NZ_FLYE01000003.1"/>
</dbReference>
<dbReference type="InterPro" id="IPR050065">
    <property type="entry name" value="GlmU-like"/>
</dbReference>
<gene>
    <name evidence="4" type="ORF">MTBPR1_110039</name>
</gene>